<dbReference type="Proteomes" id="UP001154078">
    <property type="component" value="Chromosome 1"/>
</dbReference>
<feature type="compositionally biased region" description="Low complexity" evidence="1">
    <location>
        <begin position="73"/>
        <end position="85"/>
    </location>
</feature>
<accession>A0A9P0ARK0</accession>
<reference evidence="2" key="1">
    <citation type="submission" date="2021-12" db="EMBL/GenBank/DDBJ databases">
        <authorList>
            <person name="King R."/>
        </authorList>
    </citation>
    <scope>NUCLEOTIDE SEQUENCE</scope>
</reference>
<feature type="compositionally biased region" description="Basic and acidic residues" evidence="1">
    <location>
        <begin position="52"/>
        <end position="65"/>
    </location>
</feature>
<feature type="region of interest" description="Disordered" evidence="1">
    <location>
        <begin position="1"/>
        <end position="85"/>
    </location>
</feature>
<dbReference type="PANTHER" id="PTHR46601:SF2">
    <property type="entry name" value="UBIQUITIN-LIKE PROTEASE FAMILY PROFILE DOMAIN-CONTAINING PROTEIN"/>
    <property type="match status" value="1"/>
</dbReference>
<dbReference type="PANTHER" id="PTHR46601">
    <property type="entry name" value="ULP_PROTEASE DOMAIN-CONTAINING PROTEIN"/>
    <property type="match status" value="1"/>
</dbReference>
<evidence type="ECO:0000313" key="2">
    <source>
        <dbReference type="EMBL" id="CAH0546737.1"/>
    </source>
</evidence>
<proteinExistence type="predicted"/>
<evidence type="ECO:0000313" key="3">
    <source>
        <dbReference type="Proteomes" id="UP001154078"/>
    </source>
</evidence>
<evidence type="ECO:0000256" key="1">
    <source>
        <dbReference type="SAM" id="MobiDB-lite"/>
    </source>
</evidence>
<feature type="compositionally biased region" description="Polar residues" evidence="1">
    <location>
        <begin position="1"/>
        <end position="14"/>
    </location>
</feature>
<protein>
    <submittedName>
        <fullName evidence="2">Uncharacterized protein</fullName>
    </submittedName>
</protein>
<keyword evidence="3" id="KW-1185">Reference proteome</keyword>
<name>A0A9P0ARK0_BRAAE</name>
<feature type="compositionally biased region" description="Basic and acidic residues" evidence="1">
    <location>
        <begin position="15"/>
        <end position="39"/>
    </location>
</feature>
<sequence length="593" mass="68305">MAPKTKTSALTSAERQARYRENLKKKGVDVMQKKKEAQRSRLFRKKLATDLGKLKDHREKEAERKRVSRKALSQSDSSMNSSCSSLTLSSYRSRQSFGKALYRARRSLPSSPRKRKAVVSALAEEQGLRLVTSPLAFSEKIRKGSNEQTKANVQQFYLSNQISWQSPNMKDRLILRHHDENGRIQKQYIPKRYMLMSLVEAHQMYLKEHKDQPVGRSLFCELKPKEICIFGDLPQGVCVCRYHENVRLILNAMHPYTQVPRSFKEFIALVTCDQSKKDCMTNKCDQCRDKIDELNPRNFVINASVISPSCEQWISQPLQKKIMDWDLQQCFQHLKDQLRYFLEHSYVKRAQAKFFEDTIASVDGKQIALQVDFAENYALKQQNEIQSAHWCHQQCTVFTAYAWMSAKEAQSFALVSDELTHGKISVYKFIERLLELITENYDEVAEVKIFSDGAASQFKQKYLFSNLHVFEARYGIKLSWHFFASGHGKGVVDAIGGTIKGSVWRRAKSGAVVNTAEEFTSIAQEACPKIHVEFLSKADIDVNSADLEEHWKDLATVPRTHRIHAVFSLAPYWISVAEESNVHKDRRIAVRMK</sequence>
<organism evidence="2 3">
    <name type="scientific">Brassicogethes aeneus</name>
    <name type="common">Rape pollen beetle</name>
    <name type="synonym">Meligethes aeneus</name>
    <dbReference type="NCBI Taxonomy" id="1431903"/>
    <lineage>
        <taxon>Eukaryota</taxon>
        <taxon>Metazoa</taxon>
        <taxon>Ecdysozoa</taxon>
        <taxon>Arthropoda</taxon>
        <taxon>Hexapoda</taxon>
        <taxon>Insecta</taxon>
        <taxon>Pterygota</taxon>
        <taxon>Neoptera</taxon>
        <taxon>Endopterygota</taxon>
        <taxon>Coleoptera</taxon>
        <taxon>Polyphaga</taxon>
        <taxon>Cucujiformia</taxon>
        <taxon>Nitidulidae</taxon>
        <taxon>Meligethinae</taxon>
        <taxon>Brassicogethes</taxon>
    </lineage>
</organism>
<dbReference type="EMBL" id="OV121132">
    <property type="protein sequence ID" value="CAH0546737.1"/>
    <property type="molecule type" value="Genomic_DNA"/>
</dbReference>
<dbReference type="OrthoDB" id="10072397at2759"/>
<gene>
    <name evidence="2" type="ORF">MELIAE_LOCUS843</name>
</gene>
<dbReference type="AlphaFoldDB" id="A0A9P0ARK0"/>